<evidence type="ECO:0000313" key="1">
    <source>
        <dbReference type="EMBL" id="KAH7856921.1"/>
    </source>
</evidence>
<organism evidence="1 2">
    <name type="scientific">Vaccinium darrowii</name>
    <dbReference type="NCBI Taxonomy" id="229202"/>
    <lineage>
        <taxon>Eukaryota</taxon>
        <taxon>Viridiplantae</taxon>
        <taxon>Streptophyta</taxon>
        <taxon>Embryophyta</taxon>
        <taxon>Tracheophyta</taxon>
        <taxon>Spermatophyta</taxon>
        <taxon>Magnoliopsida</taxon>
        <taxon>eudicotyledons</taxon>
        <taxon>Gunneridae</taxon>
        <taxon>Pentapetalae</taxon>
        <taxon>asterids</taxon>
        <taxon>Ericales</taxon>
        <taxon>Ericaceae</taxon>
        <taxon>Vaccinioideae</taxon>
        <taxon>Vaccinieae</taxon>
        <taxon>Vaccinium</taxon>
    </lineage>
</organism>
<sequence>MGSKSYGGLCDWSLHTRPLEHGYCTSFGVLLKFKKPKVSAVRDFPPGCGPNELLNNLMSQDAKGEASLMDEENPMADENTVNDLMYDTVKVSEAGNGPLYHQSVNSSVKSKLPDLFDLEVELVAAAEKVKGVQASSLAHNVPEDSKRLHEVEVQAAVKIERAAERDIVSESSPMVDGLITPGASKAWSPSQWPISDATILKETALKNKNNGRRVSADRDFPPFCGRNAPRATKEERMLVILGNRNLGASVEALVKGELSRERVRAKEEGCSVRETAWSRIDERDVGVQDGNALKKKALLFRVIARAGDGNARDGNAQKRKLKGSVLEPKTKFQTVTQTGLKSRPSGGVALGRGVGRVIVQGFMAGANHSGRHRNGGGDVVSSLNGTTVSNEGRRHEVSRVEGHNLLTSFSRVNSYAGDHLGQNSVKKKVFSSKKTSCVSLGKFDVTKDEVDFAAQPQNGSSPSGQRGHDDLDVDFPPFGPSGLSHGTIGKTVWETLRLFRAICRKLLRGEESKSWKQGHISNRIDLQADKIIRARGIKAGKQLIGSVPGIEVNDQFQYRVELALAGLHRPYQGGIDYMKHGGMIIATSVVSSGSYADDLENPDVLIYSGQGGNLVGRDKRPEDQKLERGNLALKNSISVKNPVRVVHGSKETKASGSDARTKLVLTYNYHGLYTVERYWDEVGPHGKLVYMFELKRMPGQPELAWKEAKKLDKCRVREGLFVGDIPGGKEFPLVLSTPKAKRNCQNSIMRL</sequence>
<dbReference type="EMBL" id="CM037153">
    <property type="protein sequence ID" value="KAH7856921.1"/>
    <property type="molecule type" value="Genomic_DNA"/>
</dbReference>
<gene>
    <name evidence="1" type="ORF">Vadar_006938</name>
</gene>
<reference evidence="1 2" key="1">
    <citation type="journal article" date="2021" name="Hortic Res">
        <title>High-quality reference genome and annotation aids understanding of berry development for evergreen blueberry (Vaccinium darrowii).</title>
        <authorList>
            <person name="Yu J."/>
            <person name="Hulse-Kemp A.M."/>
            <person name="Babiker E."/>
            <person name="Staton M."/>
        </authorList>
    </citation>
    <scope>NUCLEOTIDE SEQUENCE [LARGE SCALE GENOMIC DNA]</scope>
    <source>
        <strain evidence="2">cv. NJ 8807/NJ 8810</strain>
        <tissue evidence="1">Young leaf</tissue>
    </source>
</reference>
<evidence type="ECO:0000313" key="2">
    <source>
        <dbReference type="Proteomes" id="UP000828048"/>
    </source>
</evidence>
<protein>
    <submittedName>
        <fullName evidence="1">Uncharacterized protein</fullName>
    </submittedName>
</protein>
<accession>A0ACB7YTV0</accession>
<name>A0ACB7YTV0_9ERIC</name>
<proteinExistence type="predicted"/>
<keyword evidence="2" id="KW-1185">Reference proteome</keyword>
<dbReference type="Proteomes" id="UP000828048">
    <property type="component" value="Chromosome 3"/>
</dbReference>
<comment type="caution">
    <text evidence="1">The sequence shown here is derived from an EMBL/GenBank/DDBJ whole genome shotgun (WGS) entry which is preliminary data.</text>
</comment>